<dbReference type="AlphaFoldDB" id="A0A1V9Y8C7"/>
<dbReference type="EMBL" id="JNBS01004866">
    <property type="protein sequence ID" value="OQR81949.1"/>
    <property type="molecule type" value="Genomic_DNA"/>
</dbReference>
<dbReference type="OrthoDB" id="76298at2759"/>
<name>A0A1V9Y8C7_9STRA</name>
<evidence type="ECO:0000313" key="2">
    <source>
        <dbReference type="Proteomes" id="UP000243217"/>
    </source>
</evidence>
<evidence type="ECO:0000313" key="1">
    <source>
        <dbReference type="EMBL" id="OQR81949.1"/>
    </source>
</evidence>
<proteinExistence type="predicted"/>
<protein>
    <submittedName>
        <fullName evidence="1">Uncharacterized protein</fullName>
    </submittedName>
</protein>
<gene>
    <name evidence="1" type="ORF">THRCLA_11268</name>
</gene>
<dbReference type="Proteomes" id="UP000243217">
    <property type="component" value="Unassembled WGS sequence"/>
</dbReference>
<organism evidence="1 2">
    <name type="scientific">Thraustotheca clavata</name>
    <dbReference type="NCBI Taxonomy" id="74557"/>
    <lineage>
        <taxon>Eukaryota</taxon>
        <taxon>Sar</taxon>
        <taxon>Stramenopiles</taxon>
        <taxon>Oomycota</taxon>
        <taxon>Saprolegniomycetes</taxon>
        <taxon>Saprolegniales</taxon>
        <taxon>Achlyaceae</taxon>
        <taxon>Thraustotheca</taxon>
    </lineage>
</organism>
<reference evidence="1 2" key="1">
    <citation type="journal article" date="2014" name="Genome Biol. Evol.">
        <title>The secreted proteins of Achlya hypogyna and Thraustotheca clavata identify the ancestral oomycete secretome and reveal gene acquisitions by horizontal gene transfer.</title>
        <authorList>
            <person name="Misner I."/>
            <person name="Blouin N."/>
            <person name="Leonard G."/>
            <person name="Richards T.A."/>
            <person name="Lane C.E."/>
        </authorList>
    </citation>
    <scope>NUCLEOTIDE SEQUENCE [LARGE SCALE GENOMIC DNA]</scope>
    <source>
        <strain evidence="1 2">ATCC 34112</strain>
    </source>
</reference>
<sequence length="297" mass="33950">MTSDCVCVDAQSDSILSLWRSICHEYYFQHDDNQRAKAILDVYEGLKLDQITISMPGQNDEIQATLAQLGLVHCPMPNHSDCFYTNLTILERVKNQVRSEFHVYASRLRYEEFAATLGQIQSVHYQVETHPVDGSKYIMYRPMQAYQRPRRDIDNAKDALMSFLQQNNPNIGAHPFLQGLRRFIQGNISKANVVGWKVSDNAFVESGGSGFSIAALKFMILTLNCGHIEVEPQVRLYYMDPYISNAHLRELIVIFRRQPPMEGRPTGDEVKTKIPRQNPIGIHDEPGPLFLKFCTIL</sequence>
<accession>A0A1V9Y8C7</accession>
<keyword evidence="2" id="KW-1185">Reference proteome</keyword>
<comment type="caution">
    <text evidence="1">The sequence shown here is derived from an EMBL/GenBank/DDBJ whole genome shotgun (WGS) entry which is preliminary data.</text>
</comment>